<keyword evidence="3" id="KW-1185">Reference proteome</keyword>
<feature type="non-terminal residue" evidence="2">
    <location>
        <position position="143"/>
    </location>
</feature>
<evidence type="ECO:0000259" key="1">
    <source>
        <dbReference type="Pfam" id="PF12770"/>
    </source>
</evidence>
<dbReference type="EMBL" id="LUTY01002587">
    <property type="protein sequence ID" value="OAD19988.1"/>
    <property type="molecule type" value="Genomic_DNA"/>
</dbReference>
<sequence>MIEILPLLSQRLITPLVKRLKQLGHSQAVLIPMDTLNLLPLHAGTDFTFSFVPSARLLQTALHKTQPYADAPLSLLGIGNPTAKDQNPLEYGPAEVAAIAALFPKQQLLCEDAATRAAVLTALDDKTHIHFSCHGLFDMDEPP</sequence>
<proteinExistence type="predicted"/>
<accession>A0A176RWA7</accession>
<evidence type="ECO:0000313" key="2">
    <source>
        <dbReference type="EMBL" id="OAD19988.1"/>
    </source>
</evidence>
<reference evidence="2 3" key="1">
    <citation type="submission" date="2016-05" db="EMBL/GenBank/DDBJ databases">
        <title>Single-cell genome of chain-forming Candidatus Thiomargarita nelsonii and comparison to other large sulfur-oxidizing bacteria.</title>
        <authorList>
            <person name="Winkel M."/>
            <person name="Salman V."/>
            <person name="Woyke T."/>
            <person name="Schulz-Vogt H."/>
            <person name="Richter M."/>
            <person name="Flood B."/>
            <person name="Bailey J."/>
            <person name="Amann R."/>
            <person name="Mussmann M."/>
        </authorList>
    </citation>
    <scope>NUCLEOTIDE SEQUENCE [LARGE SCALE GENOMIC DNA]</scope>
    <source>
        <strain evidence="2 3">THI036</strain>
    </source>
</reference>
<dbReference type="AlphaFoldDB" id="A0A176RWA7"/>
<evidence type="ECO:0000313" key="3">
    <source>
        <dbReference type="Proteomes" id="UP000076962"/>
    </source>
</evidence>
<protein>
    <submittedName>
        <fullName evidence="2">TPR repeat containing protein</fullName>
    </submittedName>
</protein>
<organism evidence="2 3">
    <name type="scientific">Candidatus Thiomargarita nelsonii</name>
    <dbReference type="NCBI Taxonomy" id="1003181"/>
    <lineage>
        <taxon>Bacteria</taxon>
        <taxon>Pseudomonadati</taxon>
        <taxon>Pseudomonadota</taxon>
        <taxon>Gammaproteobacteria</taxon>
        <taxon>Thiotrichales</taxon>
        <taxon>Thiotrichaceae</taxon>
        <taxon>Thiomargarita</taxon>
    </lineage>
</organism>
<dbReference type="Proteomes" id="UP000076962">
    <property type="component" value="Unassembled WGS sequence"/>
</dbReference>
<dbReference type="InterPro" id="IPR024983">
    <property type="entry name" value="CHAT_dom"/>
</dbReference>
<feature type="domain" description="CHAT" evidence="1">
    <location>
        <begin position="7"/>
        <end position="139"/>
    </location>
</feature>
<gene>
    <name evidence="2" type="ORF">THIOM_004335</name>
</gene>
<dbReference type="Pfam" id="PF12770">
    <property type="entry name" value="CHAT"/>
    <property type="match status" value="1"/>
</dbReference>
<name>A0A176RWA7_9GAMM</name>
<comment type="caution">
    <text evidence="2">The sequence shown here is derived from an EMBL/GenBank/DDBJ whole genome shotgun (WGS) entry which is preliminary data.</text>
</comment>